<dbReference type="PATRIC" id="fig|1434110.4.peg.64"/>
<feature type="compositionally biased region" description="Basic and acidic residues" evidence="1">
    <location>
        <begin position="81"/>
        <end position="105"/>
    </location>
</feature>
<proteinExistence type="predicted"/>
<feature type="region of interest" description="Disordered" evidence="1">
    <location>
        <begin position="81"/>
        <end position="106"/>
    </location>
</feature>
<dbReference type="STRING" id="1434110.MSHOH_0057"/>
<dbReference type="Pfam" id="PF09845">
    <property type="entry name" value="OapC"/>
    <property type="match status" value="1"/>
</dbReference>
<dbReference type="HOGENOM" id="CLU_126374_0_0_2"/>
<dbReference type="AlphaFoldDB" id="A0A0E3WTN2"/>
<protein>
    <submittedName>
        <fullName evidence="2">Zn-ribbon containing protein</fullName>
    </submittedName>
</protein>
<dbReference type="Proteomes" id="UP000033101">
    <property type="component" value="Chromosome"/>
</dbReference>
<feature type="region of interest" description="Disordered" evidence="1">
    <location>
        <begin position="141"/>
        <end position="162"/>
    </location>
</feature>
<gene>
    <name evidence="2" type="ORF">MSHOH_0057</name>
</gene>
<organism evidence="2 3">
    <name type="scientific">Methanosarcina horonobensis HB-1 = JCM 15518</name>
    <dbReference type="NCBI Taxonomy" id="1434110"/>
    <lineage>
        <taxon>Archaea</taxon>
        <taxon>Methanobacteriati</taxon>
        <taxon>Methanobacteriota</taxon>
        <taxon>Stenosarchaea group</taxon>
        <taxon>Methanomicrobia</taxon>
        <taxon>Methanosarcinales</taxon>
        <taxon>Methanosarcinaceae</taxon>
        <taxon>Methanosarcina</taxon>
    </lineage>
</organism>
<accession>A0A0E3WTN2</accession>
<keyword evidence="3" id="KW-1185">Reference proteome</keyword>
<dbReference type="InterPro" id="IPR018645">
    <property type="entry name" value="OapC-like"/>
</dbReference>
<sequence length="162" mass="18471">MFILLITGELMPHRCTRCGTIFEDGDSVILSGCPSCGWNKFLYVKKEPEGLENQGRVALEEQKLDLEASLDEVVRNIDEALASGEKDREQQSENENKTDEERVESVRILGPGSYELNLDSLLERKELVMAIREEGSYALHLPSVFNQQKEKQKDKSRAKKQR</sequence>
<dbReference type="EMBL" id="CP009516">
    <property type="protein sequence ID" value="AKB76540.1"/>
    <property type="molecule type" value="Genomic_DNA"/>
</dbReference>
<name>A0A0E3WTN2_9EURY</name>
<dbReference type="KEGG" id="mhor:MSHOH_0057"/>
<evidence type="ECO:0000313" key="3">
    <source>
        <dbReference type="Proteomes" id="UP000033101"/>
    </source>
</evidence>
<reference evidence="2 3" key="1">
    <citation type="submission" date="2014-07" db="EMBL/GenBank/DDBJ databases">
        <title>Methanogenic archaea and the global carbon cycle.</title>
        <authorList>
            <person name="Henriksen J.R."/>
            <person name="Luke J."/>
            <person name="Reinhart S."/>
            <person name="Benedict M.N."/>
            <person name="Youngblut N.D."/>
            <person name="Metcalf M.E."/>
            <person name="Whitaker R.J."/>
            <person name="Metcalf W.W."/>
        </authorList>
    </citation>
    <scope>NUCLEOTIDE SEQUENCE [LARGE SCALE GENOMIC DNA]</scope>
    <source>
        <strain evidence="2 3">HB-1</strain>
    </source>
</reference>
<evidence type="ECO:0000256" key="1">
    <source>
        <dbReference type="SAM" id="MobiDB-lite"/>
    </source>
</evidence>
<evidence type="ECO:0000313" key="2">
    <source>
        <dbReference type="EMBL" id="AKB76540.1"/>
    </source>
</evidence>